<dbReference type="Gene3D" id="1.20.1270.340">
    <property type="match status" value="1"/>
</dbReference>
<evidence type="ECO:0000313" key="2">
    <source>
        <dbReference type="Proteomes" id="UP000198515"/>
    </source>
</evidence>
<dbReference type="NCBIfam" id="NF007500">
    <property type="entry name" value="PRK10093.1"/>
    <property type="match status" value="1"/>
</dbReference>
<proteinExistence type="predicted"/>
<dbReference type="AlphaFoldDB" id="A0A1C4FCW3"/>
<dbReference type="EMBL" id="FMBC01000034">
    <property type="protein sequence ID" value="SCC53473.1"/>
    <property type="molecule type" value="Genomic_DNA"/>
</dbReference>
<gene>
    <name evidence="1" type="ORF">GA0061070_103438</name>
</gene>
<protein>
    <submittedName>
        <fullName evidence="1">Restart primosome assembly protein PriC</fullName>
    </submittedName>
</protein>
<evidence type="ECO:0000313" key="1">
    <source>
        <dbReference type="EMBL" id="SCC53473.1"/>
    </source>
</evidence>
<dbReference type="OrthoDB" id="6402824at2"/>
<sequence length="175" mass="20208">MKNAALLDTLEQHMDKLRQLAAPLAQHATISARFDRQLFQTRSTLMKSCLDEAAANLAALHRAVEGNHLDQVAWLAERLTAQITALTRESAVWPLREWDHASPGIARWQRRRLQHQEYERRLLAMKQAREQRLNAVSTLVEQQQLHKEVEVLAGRLARCRQALDNIERVLARLTR</sequence>
<name>A0A1C4FCW3_9ENTR</name>
<dbReference type="Pfam" id="PF07445">
    <property type="entry name" value="PriC"/>
    <property type="match status" value="1"/>
</dbReference>
<keyword evidence="2" id="KW-1185">Reference proteome</keyword>
<organism evidence="1 2">
    <name type="scientific">Kosakonia oryziphila</name>
    <dbReference type="NCBI Taxonomy" id="1005667"/>
    <lineage>
        <taxon>Bacteria</taxon>
        <taxon>Pseudomonadati</taxon>
        <taxon>Pseudomonadota</taxon>
        <taxon>Gammaproteobacteria</taxon>
        <taxon>Enterobacterales</taxon>
        <taxon>Enterobacteriaceae</taxon>
        <taxon>Kosakonia</taxon>
    </lineage>
</organism>
<dbReference type="RefSeq" id="WP_090137066.1">
    <property type="nucleotide sequence ID" value="NZ_FMBC01000034.1"/>
</dbReference>
<dbReference type="InterPro" id="IPR038338">
    <property type="entry name" value="PriC_sf"/>
</dbReference>
<dbReference type="InterPro" id="IPR010890">
    <property type="entry name" value="PriC"/>
</dbReference>
<accession>A0A1C4FCW3</accession>
<dbReference type="Proteomes" id="UP000198515">
    <property type="component" value="Unassembled WGS sequence"/>
</dbReference>
<reference evidence="2" key="1">
    <citation type="submission" date="2016-08" db="EMBL/GenBank/DDBJ databases">
        <authorList>
            <person name="Varghese N."/>
            <person name="Submissions Spin"/>
        </authorList>
    </citation>
    <scope>NUCLEOTIDE SEQUENCE [LARGE SCALE GENOMIC DNA]</scope>
    <source>
        <strain evidence="2">REICA_142</strain>
    </source>
</reference>